<organism evidence="1 2">
    <name type="scientific">Marinobacter vulgaris</name>
    <dbReference type="NCBI Taxonomy" id="1928331"/>
    <lineage>
        <taxon>Bacteria</taxon>
        <taxon>Pseudomonadati</taxon>
        <taxon>Pseudomonadota</taxon>
        <taxon>Gammaproteobacteria</taxon>
        <taxon>Pseudomonadales</taxon>
        <taxon>Marinobacteraceae</taxon>
        <taxon>Marinobacter</taxon>
    </lineage>
</organism>
<reference evidence="1 2" key="2">
    <citation type="submission" date="2018-06" db="EMBL/GenBank/DDBJ databases">
        <title>Marinobactersediminissp. nov, a moderately halophilic bacterium isolated from marine solar saltern.</title>
        <authorList>
            <person name="Zhang Y."/>
        </authorList>
    </citation>
    <scope>NUCLEOTIDE SEQUENCE [LARGE SCALE GENOMIC DNA]</scope>
    <source>
        <strain evidence="1 2">F01</strain>
    </source>
</reference>
<gene>
    <name evidence="1" type="ORF">DIT71_03175</name>
</gene>
<name>A0A2V3ZQN0_9GAMM</name>
<dbReference type="Proteomes" id="UP000253987">
    <property type="component" value="Unassembled WGS sequence"/>
</dbReference>
<protein>
    <submittedName>
        <fullName evidence="1">DUF429 domain-containing protein</fullName>
    </submittedName>
</protein>
<dbReference type="AlphaFoldDB" id="A0A2V3ZQN0"/>
<reference evidence="2" key="1">
    <citation type="submission" date="2018-05" db="EMBL/GenBank/DDBJ databases">
        <authorList>
            <person name="Lu D."/>
        </authorList>
    </citation>
    <scope>NUCLEOTIDE SEQUENCE [LARGE SCALE GENOMIC DNA]</scope>
    <source>
        <strain evidence="2">F01</strain>
    </source>
</reference>
<sequence length="240" mass="26262">MTKSVGIDGCKSGWFFFQKEGEEITFGVEESISNLCDSLPDNSKVCIDIPIGLIDQGSAGRVCDVEARKLLGRAKASSVFPAPCRSVLQARNYEDAKALSVQAIGKKLSKQAYAITPKIREVDEFLRNRNRKVSIREVHPEVCFWALNGRSALVTKKKKSDGFEQRMALLERMFPNARNLVSEALDAYPRKSVARDDVLDALVALVVACAPGEALQTVPASPVADSEGLPMEIVFTEPTT</sequence>
<dbReference type="RefSeq" id="WP_114611738.1">
    <property type="nucleotide sequence ID" value="NZ_QFWX01000001.1"/>
</dbReference>
<dbReference type="Pfam" id="PF04250">
    <property type="entry name" value="DUF429"/>
    <property type="match status" value="1"/>
</dbReference>
<accession>A0A2V3ZQN0</accession>
<dbReference type="EMBL" id="QFWX01000001">
    <property type="protein sequence ID" value="PXX93814.1"/>
    <property type="molecule type" value="Genomic_DNA"/>
</dbReference>
<keyword evidence="2" id="KW-1185">Reference proteome</keyword>
<dbReference type="OrthoDB" id="9811476at2"/>
<evidence type="ECO:0000313" key="1">
    <source>
        <dbReference type="EMBL" id="PXX93814.1"/>
    </source>
</evidence>
<proteinExistence type="predicted"/>
<dbReference type="InterPro" id="IPR007362">
    <property type="entry name" value="DUF429"/>
</dbReference>
<comment type="caution">
    <text evidence="1">The sequence shown here is derived from an EMBL/GenBank/DDBJ whole genome shotgun (WGS) entry which is preliminary data.</text>
</comment>
<evidence type="ECO:0000313" key="2">
    <source>
        <dbReference type="Proteomes" id="UP000253987"/>
    </source>
</evidence>